<dbReference type="PANTHER" id="PTHR43877">
    <property type="entry name" value="AMINOALKYLPHOSPHONATE N-ACETYLTRANSFERASE-RELATED-RELATED"/>
    <property type="match status" value="1"/>
</dbReference>
<gene>
    <name evidence="4" type="ORF">Q3O59_06335</name>
</gene>
<proteinExistence type="predicted"/>
<accession>A0ABT9GNV6</accession>
<organism evidence="4 5">
    <name type="scientific">Alkalimonas delamerensis</name>
    <dbReference type="NCBI Taxonomy" id="265981"/>
    <lineage>
        <taxon>Bacteria</taxon>
        <taxon>Pseudomonadati</taxon>
        <taxon>Pseudomonadota</taxon>
        <taxon>Gammaproteobacteria</taxon>
        <taxon>Alkalimonas</taxon>
    </lineage>
</organism>
<evidence type="ECO:0000313" key="5">
    <source>
        <dbReference type="Proteomes" id="UP001236258"/>
    </source>
</evidence>
<dbReference type="PANTHER" id="PTHR43877:SF2">
    <property type="entry name" value="AMINOALKYLPHOSPHONATE N-ACETYLTRANSFERASE-RELATED"/>
    <property type="match status" value="1"/>
</dbReference>
<dbReference type="PROSITE" id="PS51186">
    <property type="entry name" value="GNAT"/>
    <property type="match status" value="1"/>
</dbReference>
<sequence length="170" mass="18614">MSQFNIRVLKPKDWPLYKQIRLASLQESPDAFGLTYQQALLLPDADWASLLNSTSDGALSLPLVVDMNQEMVALAWGLIPANKDVAHIYQMWVAPKARGKGIAIALLDELKAWALAKQCKSLQLSVTTTNSAAVGLYHRYGFQAASKQQALQPDSALVVQSMQLPLNHAA</sequence>
<reference evidence="4 5" key="1">
    <citation type="submission" date="2023-08" db="EMBL/GenBank/DDBJ databases">
        <authorList>
            <person name="Joshi A."/>
            <person name="Thite S."/>
        </authorList>
    </citation>
    <scope>NUCLEOTIDE SEQUENCE [LARGE SCALE GENOMIC DNA]</scope>
    <source>
        <strain evidence="4 5">1E1</strain>
    </source>
</reference>
<evidence type="ECO:0000313" key="4">
    <source>
        <dbReference type="EMBL" id="MDP4528648.1"/>
    </source>
</evidence>
<evidence type="ECO:0000259" key="3">
    <source>
        <dbReference type="PROSITE" id="PS51186"/>
    </source>
</evidence>
<evidence type="ECO:0000256" key="2">
    <source>
        <dbReference type="ARBA" id="ARBA00023315"/>
    </source>
</evidence>
<feature type="domain" description="N-acetyltransferase" evidence="3">
    <location>
        <begin position="4"/>
        <end position="167"/>
    </location>
</feature>
<dbReference type="RefSeq" id="WP_305944771.1">
    <property type="nucleotide sequence ID" value="NZ_JAUZVY010000002.1"/>
</dbReference>
<protein>
    <submittedName>
        <fullName evidence="4">GNAT family N-acetyltransferase</fullName>
    </submittedName>
</protein>
<dbReference type="Gene3D" id="3.40.630.30">
    <property type="match status" value="1"/>
</dbReference>
<comment type="caution">
    <text evidence="4">The sequence shown here is derived from an EMBL/GenBank/DDBJ whole genome shotgun (WGS) entry which is preliminary data.</text>
</comment>
<keyword evidence="2" id="KW-0012">Acyltransferase</keyword>
<dbReference type="Proteomes" id="UP001236258">
    <property type="component" value="Unassembled WGS sequence"/>
</dbReference>
<dbReference type="InterPro" id="IPR000182">
    <property type="entry name" value="GNAT_dom"/>
</dbReference>
<dbReference type="Pfam" id="PF00583">
    <property type="entry name" value="Acetyltransf_1"/>
    <property type="match status" value="1"/>
</dbReference>
<dbReference type="InterPro" id="IPR050832">
    <property type="entry name" value="Bact_Acetyltransf"/>
</dbReference>
<evidence type="ECO:0000256" key="1">
    <source>
        <dbReference type="ARBA" id="ARBA00022679"/>
    </source>
</evidence>
<name>A0ABT9GNV6_9GAMM</name>
<dbReference type="EMBL" id="JAUZVY010000002">
    <property type="protein sequence ID" value="MDP4528648.1"/>
    <property type="molecule type" value="Genomic_DNA"/>
</dbReference>
<dbReference type="SUPFAM" id="SSF55729">
    <property type="entry name" value="Acyl-CoA N-acyltransferases (Nat)"/>
    <property type="match status" value="1"/>
</dbReference>
<dbReference type="InterPro" id="IPR016181">
    <property type="entry name" value="Acyl_CoA_acyltransferase"/>
</dbReference>
<keyword evidence="5" id="KW-1185">Reference proteome</keyword>
<keyword evidence="1" id="KW-0808">Transferase</keyword>
<dbReference type="CDD" id="cd04301">
    <property type="entry name" value="NAT_SF"/>
    <property type="match status" value="1"/>
</dbReference>